<organism evidence="2 3">
    <name type="scientific">Clostridium vincentii</name>
    <dbReference type="NCBI Taxonomy" id="52704"/>
    <lineage>
        <taxon>Bacteria</taxon>
        <taxon>Bacillati</taxon>
        <taxon>Bacillota</taxon>
        <taxon>Clostridia</taxon>
        <taxon>Eubacteriales</taxon>
        <taxon>Clostridiaceae</taxon>
        <taxon>Clostridium</taxon>
    </lineage>
</organism>
<keyword evidence="3" id="KW-1185">Reference proteome</keyword>
<dbReference type="RefSeq" id="WP_106058870.1">
    <property type="nucleotide sequence ID" value="NZ_PVXQ01000006.1"/>
</dbReference>
<keyword evidence="1" id="KW-0472">Membrane</keyword>
<dbReference type="AlphaFoldDB" id="A0A2T0BIA5"/>
<dbReference type="EMBL" id="PVXQ01000006">
    <property type="protein sequence ID" value="PRR83591.1"/>
    <property type="molecule type" value="Genomic_DNA"/>
</dbReference>
<reference evidence="2 3" key="1">
    <citation type="submission" date="2018-03" db="EMBL/GenBank/DDBJ databases">
        <title>Genome sequence of Clostridium vincentii DSM 10228.</title>
        <authorList>
            <person name="Poehlein A."/>
            <person name="Daniel R."/>
        </authorList>
    </citation>
    <scope>NUCLEOTIDE SEQUENCE [LARGE SCALE GENOMIC DNA]</scope>
    <source>
        <strain evidence="2 3">DSM 10228</strain>
    </source>
</reference>
<accession>A0A2T0BIA5</accession>
<feature type="transmembrane region" description="Helical" evidence="1">
    <location>
        <begin position="14"/>
        <end position="34"/>
    </location>
</feature>
<protein>
    <submittedName>
        <fullName evidence="2">Uncharacterized protein</fullName>
    </submittedName>
</protein>
<sequence>MNLQKIKLNLNKKLIYLLGVLLIIPLIILVIINLTPANRNLTDLNKYGDEISTCNLSLKDAFDNNGINLNSAENILSTKLITLTEIKDNIFALEVVDEKLNSKSKLLETLDYNISIYELCLSLIRNPKDKDIITTYNKYYTTYSLCINNYDSLSLLGIKAKFPKDATSFFEASFNYFNILIKINRESDITTDQNKAYISSMKDCITLFEDIDEDLQPALINIREEKRSLDLLTSDIKLKKSKLNEIKNKSYSITIPDSGNNCYNLLSNTINYYDLYITSLEHSIVVEKSLSKDENDEINEENYNNSFSKYTDFIKSFKDLNADLDNFNK</sequence>
<dbReference type="OrthoDB" id="1934233at2"/>
<keyword evidence="1" id="KW-0812">Transmembrane</keyword>
<evidence type="ECO:0000313" key="3">
    <source>
        <dbReference type="Proteomes" id="UP000239471"/>
    </source>
</evidence>
<proteinExistence type="predicted"/>
<comment type="caution">
    <text evidence="2">The sequence shown here is derived from an EMBL/GenBank/DDBJ whole genome shotgun (WGS) entry which is preliminary data.</text>
</comment>
<evidence type="ECO:0000313" key="2">
    <source>
        <dbReference type="EMBL" id="PRR83591.1"/>
    </source>
</evidence>
<evidence type="ECO:0000256" key="1">
    <source>
        <dbReference type="SAM" id="Phobius"/>
    </source>
</evidence>
<dbReference type="Proteomes" id="UP000239471">
    <property type="component" value="Unassembled WGS sequence"/>
</dbReference>
<name>A0A2T0BIA5_9CLOT</name>
<keyword evidence="1" id="KW-1133">Transmembrane helix</keyword>
<gene>
    <name evidence="2" type="ORF">CLVI_08410</name>
</gene>